<reference evidence="1 2" key="1">
    <citation type="journal article" date="2022" name="Hortic Res">
        <title>A haplotype resolved chromosomal level avocado genome allows analysis of novel avocado genes.</title>
        <authorList>
            <person name="Nath O."/>
            <person name="Fletcher S.J."/>
            <person name="Hayward A."/>
            <person name="Shaw L.M."/>
            <person name="Masouleh A.K."/>
            <person name="Furtado A."/>
            <person name="Henry R.J."/>
            <person name="Mitter N."/>
        </authorList>
    </citation>
    <scope>NUCLEOTIDE SEQUENCE [LARGE SCALE GENOMIC DNA]</scope>
    <source>
        <strain evidence="2">cv. Hass</strain>
    </source>
</reference>
<dbReference type="EMBL" id="CM056818">
    <property type="protein sequence ID" value="KAJ8622860.1"/>
    <property type="molecule type" value="Genomic_DNA"/>
</dbReference>
<gene>
    <name evidence="1" type="ORF">MRB53_031389</name>
</gene>
<accession>A0ACC2KNY4</accession>
<protein>
    <submittedName>
        <fullName evidence="1">Uncharacterized protein</fullName>
    </submittedName>
</protein>
<evidence type="ECO:0000313" key="2">
    <source>
        <dbReference type="Proteomes" id="UP001234297"/>
    </source>
</evidence>
<dbReference type="Proteomes" id="UP001234297">
    <property type="component" value="Chromosome 10"/>
</dbReference>
<proteinExistence type="predicted"/>
<evidence type="ECO:0000313" key="1">
    <source>
        <dbReference type="EMBL" id="KAJ8622860.1"/>
    </source>
</evidence>
<name>A0ACC2KNY4_PERAE</name>
<sequence length="76" mass="8044">MAAAKAFLLTFLLLISLALIPYETSAARDLLEVKDKAPVFVTRGALAPKAATGKPYTPGCRNTYCRGRNLGPPPGP</sequence>
<comment type="caution">
    <text evidence="1">The sequence shown here is derived from an EMBL/GenBank/DDBJ whole genome shotgun (WGS) entry which is preliminary data.</text>
</comment>
<keyword evidence="2" id="KW-1185">Reference proteome</keyword>
<organism evidence="1 2">
    <name type="scientific">Persea americana</name>
    <name type="common">Avocado</name>
    <dbReference type="NCBI Taxonomy" id="3435"/>
    <lineage>
        <taxon>Eukaryota</taxon>
        <taxon>Viridiplantae</taxon>
        <taxon>Streptophyta</taxon>
        <taxon>Embryophyta</taxon>
        <taxon>Tracheophyta</taxon>
        <taxon>Spermatophyta</taxon>
        <taxon>Magnoliopsida</taxon>
        <taxon>Magnoliidae</taxon>
        <taxon>Laurales</taxon>
        <taxon>Lauraceae</taxon>
        <taxon>Persea</taxon>
    </lineage>
</organism>